<dbReference type="PANTHER" id="PTHR43130">
    <property type="entry name" value="ARAC-FAMILY TRANSCRIPTIONAL REGULATOR"/>
    <property type="match status" value="1"/>
</dbReference>
<dbReference type="SUPFAM" id="SSF52317">
    <property type="entry name" value="Class I glutamine amidotransferase-like"/>
    <property type="match status" value="1"/>
</dbReference>
<name>A0A0A2VSS3_BEABA</name>
<dbReference type="eggNOG" id="ENOG502S46I">
    <property type="taxonomic scope" value="Eukaryota"/>
</dbReference>
<dbReference type="InterPro" id="IPR002818">
    <property type="entry name" value="DJ-1/PfpI"/>
</dbReference>
<evidence type="ECO:0000313" key="4">
    <source>
        <dbReference type="Proteomes" id="UP000030106"/>
    </source>
</evidence>
<sequence>MASTPPSQQPVAAATTTAPVKYAVALFPGFQLLDAAGPLDVLAMLSALVPVEVVILAATLEPVTSRGKRPGSVGQAIVPTHTFDTAPQDIEVLMIPGGGGTRDDEATQPLVDYAARVYPKLRYFLTVCTGAALAARTGILDGKKATTNKLAFDWVMNKGPKVHWVRHARWVSDGNIWTSSGISAGIDMTFGFVAAHYGEETAATIAYRQEYTRNTDPNNDPFAPDSAQQNQ</sequence>
<evidence type="ECO:0000313" key="3">
    <source>
        <dbReference type="EMBL" id="KGQ09422.1"/>
    </source>
</evidence>
<comment type="caution">
    <text evidence="3">The sequence shown here is derived from an EMBL/GenBank/DDBJ whole genome shotgun (WGS) entry which is preliminary data.</text>
</comment>
<dbReference type="Proteomes" id="UP000030106">
    <property type="component" value="Unassembled WGS sequence"/>
</dbReference>
<evidence type="ECO:0000256" key="1">
    <source>
        <dbReference type="SAM" id="MobiDB-lite"/>
    </source>
</evidence>
<protein>
    <recommendedName>
        <fullName evidence="2">DJ-1/PfpI domain-containing protein</fullName>
    </recommendedName>
</protein>
<evidence type="ECO:0000259" key="2">
    <source>
        <dbReference type="Pfam" id="PF01965"/>
    </source>
</evidence>
<gene>
    <name evidence="3" type="ORF">BBAD15_g5220</name>
</gene>
<dbReference type="CDD" id="cd03139">
    <property type="entry name" value="GATase1_PfpI_2"/>
    <property type="match status" value="1"/>
</dbReference>
<dbReference type="AlphaFoldDB" id="A0A0A2VSS3"/>
<dbReference type="HOGENOM" id="CLU_000445_44_8_1"/>
<dbReference type="STRING" id="1245745.A0A0A2VSS3"/>
<feature type="domain" description="DJ-1/PfpI" evidence="2">
    <location>
        <begin position="22"/>
        <end position="193"/>
    </location>
</feature>
<feature type="region of interest" description="Disordered" evidence="1">
    <location>
        <begin position="210"/>
        <end position="231"/>
    </location>
</feature>
<dbReference type="EMBL" id="ANFO01000446">
    <property type="protein sequence ID" value="KGQ09422.1"/>
    <property type="molecule type" value="Genomic_DNA"/>
</dbReference>
<dbReference type="Gene3D" id="3.40.50.880">
    <property type="match status" value="1"/>
</dbReference>
<dbReference type="InterPro" id="IPR052158">
    <property type="entry name" value="INH-QAR"/>
</dbReference>
<accession>A0A0A2VSS3</accession>
<dbReference type="OrthoDB" id="543156at2759"/>
<proteinExistence type="predicted"/>
<dbReference type="Pfam" id="PF01965">
    <property type="entry name" value="DJ-1_PfpI"/>
    <property type="match status" value="1"/>
</dbReference>
<reference evidence="3 4" key="1">
    <citation type="submission" date="2012-10" db="EMBL/GenBank/DDBJ databases">
        <title>Genome sequencing and analysis of entomopathogenic fungi Beauveria bassiana D1-5.</title>
        <authorList>
            <person name="Li Q."/>
            <person name="Wang L."/>
            <person name="Zhang Z."/>
            <person name="Wang Q."/>
            <person name="Ren J."/>
            <person name="Wang M."/>
            <person name="Xu W."/>
            <person name="Wang J."/>
            <person name="Lu Y."/>
            <person name="Du Q."/>
            <person name="Sun Z."/>
        </authorList>
    </citation>
    <scope>NUCLEOTIDE SEQUENCE [LARGE SCALE GENOMIC DNA]</scope>
    <source>
        <strain evidence="3 4">D1-5</strain>
    </source>
</reference>
<organism evidence="3 4">
    <name type="scientific">Beauveria bassiana D1-5</name>
    <dbReference type="NCBI Taxonomy" id="1245745"/>
    <lineage>
        <taxon>Eukaryota</taxon>
        <taxon>Fungi</taxon>
        <taxon>Dikarya</taxon>
        <taxon>Ascomycota</taxon>
        <taxon>Pezizomycotina</taxon>
        <taxon>Sordariomycetes</taxon>
        <taxon>Hypocreomycetidae</taxon>
        <taxon>Hypocreales</taxon>
        <taxon>Cordycipitaceae</taxon>
        <taxon>Beauveria</taxon>
    </lineage>
</organism>
<dbReference type="InterPro" id="IPR029062">
    <property type="entry name" value="Class_I_gatase-like"/>
</dbReference>
<dbReference type="PANTHER" id="PTHR43130:SF15">
    <property type="entry name" value="THIJ_PFPI FAMILY PROTEIN (AFU_ORTHOLOGUE AFUA_5G14240)"/>
    <property type="match status" value="1"/>
</dbReference>